<comment type="caution">
    <text evidence="1">The sequence shown here is derived from an EMBL/GenBank/DDBJ whole genome shotgun (WGS) entry which is preliminary data.</text>
</comment>
<reference evidence="1 2" key="1">
    <citation type="journal article" date="2018" name="Mol. Plant">
        <title>The genome of Artemisia annua provides insight into the evolution of Asteraceae family and artemisinin biosynthesis.</title>
        <authorList>
            <person name="Shen Q."/>
            <person name="Zhang L."/>
            <person name="Liao Z."/>
            <person name="Wang S."/>
            <person name="Yan T."/>
            <person name="Shi P."/>
            <person name="Liu M."/>
            <person name="Fu X."/>
            <person name="Pan Q."/>
            <person name="Wang Y."/>
            <person name="Lv Z."/>
            <person name="Lu X."/>
            <person name="Zhang F."/>
            <person name="Jiang W."/>
            <person name="Ma Y."/>
            <person name="Chen M."/>
            <person name="Hao X."/>
            <person name="Li L."/>
            <person name="Tang Y."/>
            <person name="Lv G."/>
            <person name="Zhou Y."/>
            <person name="Sun X."/>
            <person name="Brodelius P.E."/>
            <person name="Rose J.K.C."/>
            <person name="Tang K."/>
        </authorList>
    </citation>
    <scope>NUCLEOTIDE SEQUENCE [LARGE SCALE GENOMIC DNA]</scope>
    <source>
        <strain evidence="2">cv. Huhao1</strain>
        <tissue evidence="1">Leaf</tissue>
    </source>
</reference>
<proteinExistence type="predicted"/>
<dbReference type="Proteomes" id="UP000245207">
    <property type="component" value="Unassembled WGS sequence"/>
</dbReference>
<keyword evidence="2" id="KW-1185">Reference proteome</keyword>
<evidence type="ECO:0000313" key="1">
    <source>
        <dbReference type="EMBL" id="PWA65478.1"/>
    </source>
</evidence>
<dbReference type="STRING" id="35608.A0A2U1MW48"/>
<gene>
    <name evidence="1" type="ORF">CTI12_AA335810</name>
</gene>
<name>A0A2U1MW48_ARTAN</name>
<evidence type="ECO:0000313" key="2">
    <source>
        <dbReference type="Proteomes" id="UP000245207"/>
    </source>
</evidence>
<accession>A0A2U1MW48</accession>
<sequence length="110" mass="12857">MGAGGQMNVSIETDILQRVPVFKPPFRIADLRKQIPPHRFKRSLIRSLGSFFRDLFSWCVRVWPSRATSRPSMPAPKAFTEHAEKVDFYDEAFQSDDKSRIRLRSLSRWC</sequence>
<dbReference type="AlphaFoldDB" id="A0A2U1MW48"/>
<protein>
    <submittedName>
        <fullName evidence="1">Fatty acid desaturase domain-containing protein</fullName>
    </submittedName>
</protein>
<organism evidence="1 2">
    <name type="scientific">Artemisia annua</name>
    <name type="common">Sweet wormwood</name>
    <dbReference type="NCBI Taxonomy" id="35608"/>
    <lineage>
        <taxon>Eukaryota</taxon>
        <taxon>Viridiplantae</taxon>
        <taxon>Streptophyta</taxon>
        <taxon>Embryophyta</taxon>
        <taxon>Tracheophyta</taxon>
        <taxon>Spermatophyta</taxon>
        <taxon>Magnoliopsida</taxon>
        <taxon>eudicotyledons</taxon>
        <taxon>Gunneridae</taxon>
        <taxon>Pentapetalae</taxon>
        <taxon>asterids</taxon>
        <taxon>campanulids</taxon>
        <taxon>Asterales</taxon>
        <taxon>Asteraceae</taxon>
        <taxon>Asteroideae</taxon>
        <taxon>Anthemideae</taxon>
        <taxon>Artemisiinae</taxon>
        <taxon>Artemisia</taxon>
    </lineage>
</organism>
<dbReference type="EMBL" id="PKPP01004215">
    <property type="protein sequence ID" value="PWA65478.1"/>
    <property type="molecule type" value="Genomic_DNA"/>
</dbReference>